<dbReference type="SUPFAM" id="SSF53098">
    <property type="entry name" value="Ribonuclease H-like"/>
    <property type="match status" value="1"/>
</dbReference>
<dbReference type="Proteomes" id="UP000499080">
    <property type="component" value="Unassembled WGS sequence"/>
</dbReference>
<dbReference type="Pfam" id="PF00075">
    <property type="entry name" value="RNase_H"/>
    <property type="match status" value="1"/>
</dbReference>
<proteinExistence type="predicted"/>
<dbReference type="InterPro" id="IPR036397">
    <property type="entry name" value="RNaseH_sf"/>
</dbReference>
<organism evidence="2 3">
    <name type="scientific">Araneus ventricosus</name>
    <name type="common">Orbweaver spider</name>
    <name type="synonym">Epeira ventricosa</name>
    <dbReference type="NCBI Taxonomy" id="182803"/>
    <lineage>
        <taxon>Eukaryota</taxon>
        <taxon>Metazoa</taxon>
        <taxon>Ecdysozoa</taxon>
        <taxon>Arthropoda</taxon>
        <taxon>Chelicerata</taxon>
        <taxon>Arachnida</taxon>
        <taxon>Araneae</taxon>
        <taxon>Araneomorphae</taxon>
        <taxon>Entelegynae</taxon>
        <taxon>Araneoidea</taxon>
        <taxon>Araneidae</taxon>
        <taxon>Araneus</taxon>
    </lineage>
</organism>
<dbReference type="GO" id="GO:0003676">
    <property type="term" value="F:nucleic acid binding"/>
    <property type="evidence" value="ECO:0007669"/>
    <property type="project" value="InterPro"/>
</dbReference>
<dbReference type="PROSITE" id="PS50879">
    <property type="entry name" value="RNASE_H_1"/>
    <property type="match status" value="1"/>
</dbReference>
<protein>
    <recommendedName>
        <fullName evidence="1">RNase H type-1 domain-containing protein</fullName>
    </recommendedName>
</protein>
<evidence type="ECO:0000313" key="3">
    <source>
        <dbReference type="Proteomes" id="UP000499080"/>
    </source>
</evidence>
<dbReference type="Gene3D" id="3.30.420.10">
    <property type="entry name" value="Ribonuclease H-like superfamily/Ribonuclease H"/>
    <property type="match status" value="1"/>
</dbReference>
<dbReference type="OrthoDB" id="6514649at2759"/>
<dbReference type="InterPro" id="IPR012337">
    <property type="entry name" value="RNaseH-like_sf"/>
</dbReference>
<feature type="domain" description="RNase H type-1" evidence="1">
    <location>
        <begin position="54"/>
        <end position="181"/>
    </location>
</feature>
<reference evidence="2 3" key="1">
    <citation type="journal article" date="2019" name="Sci. Rep.">
        <title>Orb-weaving spider Araneus ventricosus genome elucidates the spidroin gene catalogue.</title>
        <authorList>
            <person name="Kono N."/>
            <person name="Nakamura H."/>
            <person name="Ohtoshi R."/>
            <person name="Moran D.A.P."/>
            <person name="Shinohara A."/>
            <person name="Yoshida Y."/>
            <person name="Fujiwara M."/>
            <person name="Mori M."/>
            <person name="Tomita M."/>
            <person name="Arakawa K."/>
        </authorList>
    </citation>
    <scope>NUCLEOTIDE SEQUENCE [LARGE SCALE GENOMIC DNA]</scope>
</reference>
<dbReference type="AlphaFoldDB" id="A0A4Y2JL22"/>
<dbReference type="EMBL" id="BGPR01003628">
    <property type="protein sequence ID" value="GBM90525.1"/>
    <property type="molecule type" value="Genomic_DNA"/>
</dbReference>
<dbReference type="InterPro" id="IPR002156">
    <property type="entry name" value="RNaseH_domain"/>
</dbReference>
<keyword evidence="3" id="KW-1185">Reference proteome</keyword>
<name>A0A4Y2JL22_ARAVE</name>
<comment type="caution">
    <text evidence="2">The sequence shown here is derived from an EMBL/GenBank/DDBJ whole genome shotgun (WGS) entry which is preliminary data.</text>
</comment>
<gene>
    <name evidence="2" type="ORF">AVEN_158601_1</name>
</gene>
<evidence type="ECO:0000259" key="1">
    <source>
        <dbReference type="PROSITE" id="PS50879"/>
    </source>
</evidence>
<accession>A0A4Y2JL22</accession>
<evidence type="ECO:0000313" key="2">
    <source>
        <dbReference type="EMBL" id="GBM90525.1"/>
    </source>
</evidence>
<dbReference type="CDD" id="cd09276">
    <property type="entry name" value="Rnase_HI_RT_non_LTR"/>
    <property type="match status" value="1"/>
</dbReference>
<dbReference type="GO" id="GO:0004523">
    <property type="term" value="F:RNA-DNA hybrid ribonuclease activity"/>
    <property type="evidence" value="ECO:0007669"/>
    <property type="project" value="InterPro"/>
</dbReference>
<sequence>MELILVSAGRLKRDCSWEGTNFSSEDYEHTQPPPQIHTADFNFKNRISIEGQPLTSPSERYTDDSKLDGVTGCAFCIFEGSNQKFQWMAKLQSFNSVFQTEIFAVNKAIEWANTTKIQASILGDSQSGLKAPSSFKSKTKLIQETQMALLSNPSLNIGWVKSHVGVHGNETADNLAKQATIKGEIHYLSERKSHRKNVLHRVSINK</sequence>